<comment type="caution">
    <text evidence="1">The sequence shown here is derived from an EMBL/GenBank/DDBJ whole genome shotgun (WGS) entry which is preliminary data.</text>
</comment>
<name>A0A830GTG2_9CREN</name>
<dbReference type="InterPro" id="IPR036390">
    <property type="entry name" value="WH_DNA-bd_sf"/>
</dbReference>
<dbReference type="GO" id="GO:0008168">
    <property type="term" value="F:methyltransferase activity"/>
    <property type="evidence" value="ECO:0007669"/>
    <property type="project" value="InterPro"/>
</dbReference>
<dbReference type="AlphaFoldDB" id="A0A830GTG2"/>
<accession>A0A830GTG2</accession>
<evidence type="ECO:0000313" key="1">
    <source>
        <dbReference type="EMBL" id="GGP19882.1"/>
    </source>
</evidence>
<reference evidence="1" key="1">
    <citation type="journal article" date="2014" name="Int. J. Syst. Evol. Microbiol.">
        <title>Complete genome sequence of Corynebacterium casei LMG S-19264T (=DSM 44701T), isolated from a smear-ripened cheese.</title>
        <authorList>
            <consortium name="US DOE Joint Genome Institute (JGI-PGF)"/>
            <person name="Walter F."/>
            <person name="Albersmeier A."/>
            <person name="Kalinowski J."/>
            <person name="Ruckert C."/>
        </authorList>
    </citation>
    <scope>NUCLEOTIDE SEQUENCE</scope>
    <source>
        <strain evidence="1">JCM 10088</strain>
    </source>
</reference>
<dbReference type="InterPro" id="IPR035996">
    <property type="entry name" value="4pyrrol_Methylase_sf"/>
</dbReference>
<protein>
    <submittedName>
        <fullName evidence="1">Uncharacterized protein</fullName>
    </submittedName>
</protein>
<keyword evidence="2" id="KW-1185">Reference proteome</keyword>
<dbReference type="Proteomes" id="UP000610960">
    <property type="component" value="Unassembled WGS sequence"/>
</dbReference>
<reference evidence="1" key="2">
    <citation type="submission" date="2020-09" db="EMBL/GenBank/DDBJ databases">
        <authorList>
            <person name="Sun Q."/>
            <person name="Ohkuma M."/>
        </authorList>
    </citation>
    <scope>NUCLEOTIDE SEQUENCE</scope>
    <source>
        <strain evidence="1">JCM 10088</strain>
    </source>
</reference>
<dbReference type="SUPFAM" id="SSF46785">
    <property type="entry name" value="Winged helix' DNA-binding domain"/>
    <property type="match status" value="1"/>
</dbReference>
<dbReference type="OrthoDB" id="27367at2157"/>
<dbReference type="SUPFAM" id="SSF53790">
    <property type="entry name" value="Tetrapyrrole methylase"/>
    <property type="match status" value="1"/>
</dbReference>
<sequence>MDLSPSGRIVLSYLEYEHLINGKQYVTFKDIVRNTGLSQRSARNAIMELRAKELVEAVLELEEGRYHKYRLLFKNLIDVLPEAPVKKGVYIIDIGIGTLSNMTFKMYRIIRGSTVVLYTPSVPRELLEYTKCTCALDLLTNYPVDKFSRLVDGIYNANGALSIVADLTMDNDLVKPYIDIAKSKMQLINVSTINPITIGINMLYMGKSDKFLVRRGGIDIRIIGSSEPVQVKDPLKVISIYRRGNEVVIGPPGSGDGFAVYIIYEKTRESEDRIRVPSQAGDSQLI</sequence>
<dbReference type="EMBL" id="BMNL01000001">
    <property type="protein sequence ID" value="GGP19882.1"/>
    <property type="molecule type" value="Genomic_DNA"/>
</dbReference>
<dbReference type="RefSeq" id="WP_188595892.1">
    <property type="nucleotide sequence ID" value="NZ_BMNL01000001.1"/>
</dbReference>
<proteinExistence type="predicted"/>
<gene>
    <name evidence="1" type="ORF">GCM10007981_05360</name>
</gene>
<evidence type="ECO:0000313" key="2">
    <source>
        <dbReference type="Proteomes" id="UP000610960"/>
    </source>
</evidence>
<organism evidence="1 2">
    <name type="scientific">Thermocladium modestius</name>
    <dbReference type="NCBI Taxonomy" id="62609"/>
    <lineage>
        <taxon>Archaea</taxon>
        <taxon>Thermoproteota</taxon>
        <taxon>Thermoprotei</taxon>
        <taxon>Thermoproteales</taxon>
        <taxon>Thermoproteaceae</taxon>
        <taxon>Thermocladium</taxon>
    </lineage>
</organism>